<sequence>MSRYQQASAYDIITGGDPSPRPAARQRQPLAESTATFRQSTMSSRPDHGNEDLRAQLRTLQYELDSLKQERELSSLETQQELRDAQARAEEDFKRAQTAERERDTAVRKLESAAREAAEERDRAVNERMALEKKNRGLQEDARQLREEVEEARSEGEERARGAERMVGELEARCESLRIASDEMRRDLEGRVEAVAALQKRVVEGEEKIGELEGEVVRLKAKGGNEETLAVVRKELGQQVEYIRKLEGTSRDQGNELKNLRKTARSVEVVEEEKRALEAKVGMMEDLRRELSEAQLQRRILEDEKKSWTSYLENEGPEGEAAFETPEQMAKAFLQERLERLSLVDKLGTIQPEMTVKDENIRELEDEKSKLQAEIETLRTTAATVPAIAAPSDAKARARLERQKNLAVKEVEYLRAQMKTFEAEEAEFNAEQIDDEHNKRVQELEGMLEKYRSELQTLHADLTKLEAQPPATPSQPILSSPKKRSREEEEEFDERLGALRRKLRTAQDSLAQSQKQTSILEAELKANASQLSSLKENSRTRILELRSNPTADAEAIKLSTLRTLREENAALLAQVEGNPNGGGKVVPVSTLAAARLTLDELKTTLQQTEKKSLRLKQIFTTKSLEFREAVASILGWKLDFMPNGRVKATSILYPSHFNSEGEEEENSITFDGENGTMKVSGGPRSVFAGEIRQAVEFWVEGRKEIPCFLAALTLEFYERTTRAQG</sequence>
<evidence type="ECO:0000256" key="4">
    <source>
        <dbReference type="ARBA" id="ARBA00022618"/>
    </source>
</evidence>
<evidence type="ECO:0000256" key="8">
    <source>
        <dbReference type="SAM" id="Coils"/>
    </source>
</evidence>
<feature type="region of interest" description="Disordered" evidence="9">
    <location>
        <begin position="464"/>
        <end position="494"/>
    </location>
</feature>
<feature type="compositionally biased region" description="Polar residues" evidence="9">
    <location>
        <begin position="31"/>
        <end position="44"/>
    </location>
</feature>
<comment type="similarity">
    <text evidence="2">Belongs to the MAD1 family.</text>
</comment>
<evidence type="ECO:0000256" key="3">
    <source>
        <dbReference type="ARBA" id="ARBA00022019"/>
    </source>
</evidence>
<dbReference type="GO" id="GO:0007094">
    <property type="term" value="P:mitotic spindle assembly checkpoint signaling"/>
    <property type="evidence" value="ECO:0007669"/>
    <property type="project" value="InterPro"/>
</dbReference>
<feature type="compositionally biased region" description="Basic and acidic residues" evidence="9">
    <location>
        <begin position="45"/>
        <end position="55"/>
    </location>
</feature>
<evidence type="ECO:0000256" key="5">
    <source>
        <dbReference type="ARBA" id="ARBA00022776"/>
    </source>
</evidence>
<gene>
    <name evidence="10" type="ORF">WHR41_07451</name>
</gene>
<dbReference type="Proteomes" id="UP000803884">
    <property type="component" value="Unassembled WGS sequence"/>
</dbReference>
<keyword evidence="8" id="KW-0175">Coiled coil</keyword>
<dbReference type="GO" id="GO:0072686">
    <property type="term" value="C:mitotic spindle"/>
    <property type="evidence" value="ECO:0007669"/>
    <property type="project" value="TreeGrafter"/>
</dbReference>
<evidence type="ECO:0000313" key="10">
    <source>
        <dbReference type="EMBL" id="KAL1583708.1"/>
    </source>
</evidence>
<dbReference type="GO" id="GO:0051301">
    <property type="term" value="P:cell division"/>
    <property type="evidence" value="ECO:0007669"/>
    <property type="project" value="UniProtKB-KW"/>
</dbReference>
<keyword evidence="7" id="KW-0131">Cell cycle</keyword>
<comment type="caution">
    <text evidence="10">The sequence shown here is derived from an EMBL/GenBank/DDBJ whole genome shotgun (WGS) entry which is preliminary data.</text>
</comment>
<dbReference type="GO" id="GO:0000776">
    <property type="term" value="C:kinetochore"/>
    <property type="evidence" value="ECO:0007669"/>
    <property type="project" value="TreeGrafter"/>
</dbReference>
<evidence type="ECO:0000256" key="7">
    <source>
        <dbReference type="ARBA" id="ARBA00023306"/>
    </source>
</evidence>
<dbReference type="Pfam" id="PF05557">
    <property type="entry name" value="MAD"/>
    <property type="match status" value="1"/>
</dbReference>
<evidence type="ECO:0000313" key="11">
    <source>
        <dbReference type="Proteomes" id="UP000803884"/>
    </source>
</evidence>
<dbReference type="GO" id="GO:0005635">
    <property type="term" value="C:nuclear envelope"/>
    <property type="evidence" value="ECO:0007669"/>
    <property type="project" value="TreeGrafter"/>
</dbReference>
<dbReference type="InterPro" id="IPR008672">
    <property type="entry name" value="Mad1"/>
</dbReference>
<dbReference type="Gene3D" id="1.20.5.170">
    <property type="match status" value="1"/>
</dbReference>
<reference evidence="10 11" key="1">
    <citation type="journal article" date="2020" name="Microbiol. Resour. Announc.">
        <title>Draft Genome Sequence of a Cladosporium Species Isolated from the Mesophotic Ascidian Didemnum maculosum.</title>
        <authorList>
            <person name="Gioti A."/>
            <person name="Siaperas R."/>
            <person name="Nikolaivits E."/>
            <person name="Le Goff G."/>
            <person name="Ouazzani J."/>
            <person name="Kotoulas G."/>
            <person name="Topakas E."/>
        </authorList>
    </citation>
    <scope>NUCLEOTIDE SEQUENCE [LARGE SCALE GENOMIC DNA]</scope>
    <source>
        <strain evidence="10 11">TM138-S3</strain>
    </source>
</reference>
<evidence type="ECO:0000256" key="2">
    <source>
        <dbReference type="ARBA" id="ARBA00008029"/>
    </source>
</evidence>
<dbReference type="GO" id="GO:0051315">
    <property type="term" value="P:attachment of mitotic spindle microtubules to kinetochore"/>
    <property type="evidence" value="ECO:0007669"/>
    <property type="project" value="TreeGrafter"/>
</dbReference>
<evidence type="ECO:0000256" key="9">
    <source>
        <dbReference type="SAM" id="MobiDB-lite"/>
    </source>
</evidence>
<keyword evidence="11" id="KW-1185">Reference proteome</keyword>
<organism evidence="10 11">
    <name type="scientific">Cladosporium halotolerans</name>
    <dbReference type="NCBI Taxonomy" id="1052096"/>
    <lineage>
        <taxon>Eukaryota</taxon>
        <taxon>Fungi</taxon>
        <taxon>Dikarya</taxon>
        <taxon>Ascomycota</taxon>
        <taxon>Pezizomycotina</taxon>
        <taxon>Dothideomycetes</taxon>
        <taxon>Dothideomycetidae</taxon>
        <taxon>Cladosporiales</taxon>
        <taxon>Cladosporiaceae</taxon>
        <taxon>Cladosporium</taxon>
    </lineage>
</organism>
<keyword evidence="5" id="KW-0498">Mitosis</keyword>
<dbReference type="PANTHER" id="PTHR23168">
    <property type="entry name" value="MITOTIC SPINDLE ASSEMBLY CHECKPOINT PROTEIN MAD1 MITOTIC ARREST DEFICIENT-LIKE PROTEIN 1"/>
    <property type="match status" value="1"/>
</dbReference>
<protein>
    <recommendedName>
        <fullName evidence="3">Spindle assembly checkpoint component MAD1</fullName>
    </recommendedName>
</protein>
<proteinExistence type="inferred from homology"/>
<name>A0AB34KG69_9PEZI</name>
<evidence type="ECO:0000256" key="6">
    <source>
        <dbReference type="ARBA" id="ARBA00023242"/>
    </source>
</evidence>
<dbReference type="GeneID" id="96008894"/>
<keyword evidence="6" id="KW-0539">Nucleus</keyword>
<feature type="coiled-coil region" evidence="8">
    <location>
        <begin position="591"/>
        <end position="618"/>
    </location>
</feature>
<dbReference type="RefSeq" id="XP_069226815.1">
    <property type="nucleotide sequence ID" value="XM_069376056.1"/>
</dbReference>
<feature type="region of interest" description="Disordered" evidence="9">
    <location>
        <begin position="1"/>
        <end position="55"/>
    </location>
</feature>
<accession>A0AB34KG69</accession>
<comment type="subcellular location">
    <subcellularLocation>
        <location evidence="1">Nucleus</location>
    </subcellularLocation>
</comment>
<dbReference type="AlphaFoldDB" id="A0AB34KG69"/>
<dbReference type="EMBL" id="JAAQHG020000032">
    <property type="protein sequence ID" value="KAL1583708.1"/>
    <property type="molecule type" value="Genomic_DNA"/>
</dbReference>
<dbReference type="Gene3D" id="6.10.250.90">
    <property type="match status" value="1"/>
</dbReference>
<feature type="region of interest" description="Disordered" evidence="9">
    <location>
        <begin position="71"/>
        <end position="164"/>
    </location>
</feature>
<evidence type="ECO:0000256" key="1">
    <source>
        <dbReference type="ARBA" id="ARBA00004123"/>
    </source>
</evidence>
<dbReference type="Gene3D" id="3.30.457.60">
    <property type="match status" value="1"/>
</dbReference>
<dbReference type="PANTHER" id="PTHR23168:SF0">
    <property type="entry name" value="MITOTIC SPINDLE ASSEMBLY CHECKPOINT PROTEIN MAD1"/>
    <property type="match status" value="1"/>
</dbReference>
<keyword evidence="4" id="KW-0132">Cell division</keyword>